<feature type="domain" description="C6" evidence="1">
    <location>
        <begin position="19"/>
        <end position="74"/>
    </location>
</feature>
<dbReference type="Proteomes" id="UP000218231">
    <property type="component" value="Unassembled WGS sequence"/>
</dbReference>
<dbReference type="EMBL" id="LIAE01007078">
    <property type="protein sequence ID" value="PAV82128.1"/>
    <property type="molecule type" value="Genomic_DNA"/>
</dbReference>
<proteinExistence type="predicted"/>
<evidence type="ECO:0000313" key="3">
    <source>
        <dbReference type="Proteomes" id="UP000218231"/>
    </source>
</evidence>
<protein>
    <recommendedName>
        <fullName evidence="1">C6 domain-containing protein</fullName>
    </recommendedName>
</protein>
<sequence>MFPWLTSIPVNFAPLSPNANGCVRARLTCTSPVNDYIGTNMPVDNTITFDVQCNSNGEWVAVQDTNIVIHSAECYYEE</sequence>
<evidence type="ECO:0000313" key="2">
    <source>
        <dbReference type="EMBL" id="PAV82128.1"/>
    </source>
</evidence>
<dbReference type="AlphaFoldDB" id="A0A2A2L7N1"/>
<dbReference type="Pfam" id="PF01681">
    <property type="entry name" value="C6"/>
    <property type="match status" value="1"/>
</dbReference>
<organism evidence="2 3">
    <name type="scientific">Diploscapter pachys</name>
    <dbReference type="NCBI Taxonomy" id="2018661"/>
    <lineage>
        <taxon>Eukaryota</taxon>
        <taxon>Metazoa</taxon>
        <taxon>Ecdysozoa</taxon>
        <taxon>Nematoda</taxon>
        <taxon>Chromadorea</taxon>
        <taxon>Rhabditida</taxon>
        <taxon>Rhabditina</taxon>
        <taxon>Rhabditomorpha</taxon>
        <taxon>Rhabditoidea</taxon>
        <taxon>Rhabditidae</taxon>
        <taxon>Diploscapter</taxon>
    </lineage>
</organism>
<evidence type="ECO:0000259" key="1">
    <source>
        <dbReference type="Pfam" id="PF01681"/>
    </source>
</evidence>
<reference evidence="2 3" key="1">
    <citation type="journal article" date="2017" name="Curr. Biol.">
        <title>Genome architecture and evolution of a unichromosomal asexual nematode.</title>
        <authorList>
            <person name="Fradin H."/>
            <person name="Zegar C."/>
            <person name="Gutwein M."/>
            <person name="Lucas J."/>
            <person name="Kovtun M."/>
            <person name="Corcoran D."/>
            <person name="Baugh L.R."/>
            <person name="Kiontke K."/>
            <person name="Gunsalus K."/>
            <person name="Fitch D.H."/>
            <person name="Piano F."/>
        </authorList>
    </citation>
    <scope>NUCLEOTIDE SEQUENCE [LARGE SCALE GENOMIC DNA]</scope>
    <source>
        <strain evidence="2">PF1309</strain>
    </source>
</reference>
<comment type="caution">
    <text evidence="2">The sequence shown here is derived from an EMBL/GenBank/DDBJ whole genome shotgun (WGS) entry which is preliminary data.</text>
</comment>
<gene>
    <name evidence="2" type="ORF">WR25_12579</name>
</gene>
<dbReference type="InterPro" id="IPR002601">
    <property type="entry name" value="C6_domain"/>
</dbReference>
<name>A0A2A2L7N1_9BILA</name>
<keyword evidence="3" id="KW-1185">Reference proteome</keyword>
<accession>A0A2A2L7N1</accession>